<protein>
    <submittedName>
        <fullName evidence="4">Uncharacterized protein</fullName>
    </submittedName>
</protein>
<sequence>MSTDGLLKSPSLWCASAEPRSPGAISTTSFMSSFSWVTEKSSGELASLLKNAYRSLREKERDLALAAEIGKSLLENNVTLYSKYQDVLKRMQQYEQHHQDNDDCWHENDDSYSDKSAAMYLISQQRAREALIEELEIKNAEMQKMLDNALHKSTEIRHNNEKTTRKLQDEIDILRSNLDSAAQKIQQLEESRLIEKYKGQRCNDNTDALSCNMQDQLGTEDLSAKMIEMQTKNEQLTTAKQFVEDKLQRALMDLQNLSQQLAQFQYDQQEYISLKEAYQRQFKHIEELTISLEDHRNTLSYLRDCGIGWSPRHSPATSEHGRCYITERHGPSTDSTSNNPPAFNSNLRMDLCMTTPKQSLLYELENEWIKRLQKPALSESLPDYDTNISNTDTESHSSYENDNKSNASHTKSIAPLKQIACLTERNLATLYNASAEHAPEILSCAAFKERIIQHISPAISMTQTDIEVPSIRRDSIMHSTHDLYPHVPPDFLVSFDCRHSNHGIKCNRHIGSSLQDQHPCTVFGLICWVLQCSFLTLWRWCRFSLVLFTAVIINLWQGPDAILEK</sequence>
<accession>A0A077WJB4</accession>
<feature type="coiled-coil region" evidence="2">
    <location>
        <begin position="121"/>
        <end position="191"/>
    </location>
</feature>
<dbReference type="PANTHER" id="PTHR32123">
    <property type="entry name" value="BICD FAMILY-LIKE CARGO ADAPTER"/>
    <property type="match status" value="1"/>
</dbReference>
<name>A0A077WJB4_9FUNG</name>
<evidence type="ECO:0000256" key="3">
    <source>
        <dbReference type="SAM" id="MobiDB-lite"/>
    </source>
</evidence>
<dbReference type="AlphaFoldDB" id="A0A077WJB4"/>
<dbReference type="EMBL" id="LK023324">
    <property type="protein sequence ID" value="CDS07229.1"/>
    <property type="molecule type" value="Genomic_DNA"/>
</dbReference>
<proteinExistence type="predicted"/>
<evidence type="ECO:0000313" key="4">
    <source>
        <dbReference type="EMBL" id="CDS07229.1"/>
    </source>
</evidence>
<feature type="coiled-coil region" evidence="2">
    <location>
        <begin position="240"/>
        <end position="267"/>
    </location>
</feature>
<feature type="region of interest" description="Disordered" evidence="3">
    <location>
        <begin position="380"/>
        <end position="410"/>
    </location>
</feature>
<dbReference type="InterPro" id="IPR051149">
    <property type="entry name" value="Spindly/BICDR_Dynein_Adapter"/>
</dbReference>
<reference evidence="4" key="1">
    <citation type="journal article" date="2014" name="Genome Announc.">
        <title>De novo whole-genome sequence and genome annotation of Lichtheimia ramosa.</title>
        <authorList>
            <person name="Linde J."/>
            <person name="Schwartze V."/>
            <person name="Binder U."/>
            <person name="Lass-Florl C."/>
            <person name="Voigt K."/>
            <person name="Horn F."/>
        </authorList>
    </citation>
    <scope>NUCLEOTIDE SEQUENCE</scope>
    <source>
        <strain evidence="4">JMRC FSU:6197</strain>
    </source>
</reference>
<organism evidence="4">
    <name type="scientific">Lichtheimia ramosa</name>
    <dbReference type="NCBI Taxonomy" id="688394"/>
    <lineage>
        <taxon>Eukaryota</taxon>
        <taxon>Fungi</taxon>
        <taxon>Fungi incertae sedis</taxon>
        <taxon>Mucoromycota</taxon>
        <taxon>Mucoromycotina</taxon>
        <taxon>Mucoromycetes</taxon>
        <taxon>Mucorales</taxon>
        <taxon>Lichtheimiaceae</taxon>
        <taxon>Lichtheimia</taxon>
    </lineage>
</organism>
<evidence type="ECO:0000256" key="1">
    <source>
        <dbReference type="ARBA" id="ARBA00023054"/>
    </source>
</evidence>
<dbReference type="OrthoDB" id="9451547at2759"/>
<feature type="compositionally biased region" description="Basic and acidic residues" evidence="3">
    <location>
        <begin position="393"/>
        <end position="403"/>
    </location>
</feature>
<keyword evidence="1 2" id="KW-0175">Coiled coil</keyword>
<evidence type="ECO:0000256" key="2">
    <source>
        <dbReference type="SAM" id="Coils"/>
    </source>
</evidence>
<dbReference type="PANTHER" id="PTHR32123:SF9">
    <property type="entry name" value="PROTEIN SPINDLY"/>
    <property type="match status" value="1"/>
</dbReference>
<gene>
    <name evidence="4" type="ORF">LRAMOSA01178</name>
</gene>